<evidence type="ECO:0008006" key="3">
    <source>
        <dbReference type="Google" id="ProtNLM"/>
    </source>
</evidence>
<dbReference type="Proteomes" id="UP000249542">
    <property type="component" value="Unassembled WGS sequence"/>
</dbReference>
<keyword evidence="2" id="KW-1185">Reference proteome</keyword>
<dbReference type="EMBL" id="QKYV01000001">
    <property type="protein sequence ID" value="PZW43990.1"/>
    <property type="molecule type" value="Genomic_DNA"/>
</dbReference>
<dbReference type="AlphaFoldDB" id="A0A2W7K8T2"/>
<gene>
    <name evidence="1" type="ORF">LX95_00319</name>
</gene>
<evidence type="ECO:0000313" key="2">
    <source>
        <dbReference type="Proteomes" id="UP000249542"/>
    </source>
</evidence>
<reference evidence="1 2" key="1">
    <citation type="submission" date="2018-06" db="EMBL/GenBank/DDBJ databases">
        <title>Genomic Encyclopedia of Archaeal and Bacterial Type Strains, Phase II (KMG-II): from individual species to whole genera.</title>
        <authorList>
            <person name="Goeker M."/>
        </authorList>
    </citation>
    <scope>NUCLEOTIDE SEQUENCE [LARGE SCALE GENOMIC DNA]</scope>
    <source>
        <strain evidence="1 2">DSM 15361</strain>
    </source>
</reference>
<evidence type="ECO:0000313" key="1">
    <source>
        <dbReference type="EMBL" id="PZW43990.1"/>
    </source>
</evidence>
<organism evidence="1 2">
    <name type="scientific">Mesonia algae</name>
    <dbReference type="NCBI Taxonomy" id="213248"/>
    <lineage>
        <taxon>Bacteria</taxon>
        <taxon>Pseudomonadati</taxon>
        <taxon>Bacteroidota</taxon>
        <taxon>Flavobacteriia</taxon>
        <taxon>Flavobacteriales</taxon>
        <taxon>Flavobacteriaceae</taxon>
        <taxon>Mesonia</taxon>
    </lineage>
</organism>
<dbReference type="RefSeq" id="WP_111539666.1">
    <property type="nucleotide sequence ID" value="NZ_QKYV01000001.1"/>
</dbReference>
<protein>
    <recommendedName>
        <fullName evidence="3">Phenylalanyl-tRNA synthetase subunit alpha</fullName>
    </recommendedName>
</protein>
<accession>A0A2W7K8T2</accession>
<comment type="caution">
    <text evidence="1">The sequence shown here is derived from an EMBL/GenBank/DDBJ whole genome shotgun (WGS) entry which is preliminary data.</text>
</comment>
<name>A0A2W7K8T2_9FLAO</name>
<proteinExistence type="predicted"/>
<sequence>MKKDIQITPVEGVYIAAVKEYNKEFQMDDWNTYIINENNYPLETVLIVSKGFDGNKITSTFRHNLKLLPAKSYAKVELLQPDLFEINNEFSVSFFSEKGFLHHNFLFPKQSIKESKRTELPVMKEKGILAK</sequence>